<dbReference type="Pfam" id="PF12705">
    <property type="entry name" value="PDDEXK_1"/>
    <property type="match status" value="1"/>
</dbReference>
<gene>
    <name evidence="3" type="ORF">GCM10007876_19300</name>
</gene>
<organism evidence="3 4">
    <name type="scientific">Litoribrevibacter albus</name>
    <dbReference type="NCBI Taxonomy" id="1473156"/>
    <lineage>
        <taxon>Bacteria</taxon>
        <taxon>Pseudomonadati</taxon>
        <taxon>Pseudomonadota</taxon>
        <taxon>Gammaproteobacteria</taxon>
        <taxon>Oceanospirillales</taxon>
        <taxon>Oceanospirillaceae</taxon>
        <taxon>Litoribrevibacter</taxon>
    </lineage>
</organism>
<proteinExistence type="predicted"/>
<dbReference type="AlphaFoldDB" id="A0AA37W8F8"/>
<dbReference type="RefSeq" id="WP_284381077.1">
    <property type="nucleotide sequence ID" value="NZ_BSNM01000013.1"/>
</dbReference>
<dbReference type="InterPro" id="IPR011604">
    <property type="entry name" value="PDDEXK-like_dom_sf"/>
</dbReference>
<accession>A0AA37W8F8</accession>
<dbReference type="Proteomes" id="UP001161389">
    <property type="component" value="Unassembled WGS sequence"/>
</dbReference>
<evidence type="ECO:0000259" key="2">
    <source>
        <dbReference type="Pfam" id="PF12705"/>
    </source>
</evidence>
<comment type="caution">
    <text evidence="3">The sequence shown here is derived from an EMBL/GenBank/DDBJ whole genome shotgun (WGS) entry which is preliminary data.</text>
</comment>
<feature type="domain" description="PD-(D/E)XK endonuclease-like" evidence="2">
    <location>
        <begin position="53"/>
        <end position="166"/>
    </location>
</feature>
<dbReference type="EMBL" id="BSNM01000013">
    <property type="protein sequence ID" value="GLQ31451.1"/>
    <property type="molecule type" value="Genomic_DNA"/>
</dbReference>
<protein>
    <recommendedName>
        <fullName evidence="2">PD-(D/E)XK endonuclease-like domain-containing protein</fullName>
    </recommendedName>
</protein>
<evidence type="ECO:0000313" key="3">
    <source>
        <dbReference type="EMBL" id="GLQ31451.1"/>
    </source>
</evidence>
<dbReference type="Gene3D" id="3.90.320.10">
    <property type="match status" value="1"/>
</dbReference>
<dbReference type="InterPro" id="IPR038726">
    <property type="entry name" value="PDDEXK_AddAB-type"/>
</dbReference>
<evidence type="ECO:0000256" key="1">
    <source>
        <dbReference type="SAM" id="Phobius"/>
    </source>
</evidence>
<reference evidence="3" key="1">
    <citation type="journal article" date="2014" name="Int. J. Syst. Evol. Microbiol.">
        <title>Complete genome sequence of Corynebacterium casei LMG S-19264T (=DSM 44701T), isolated from a smear-ripened cheese.</title>
        <authorList>
            <consortium name="US DOE Joint Genome Institute (JGI-PGF)"/>
            <person name="Walter F."/>
            <person name="Albersmeier A."/>
            <person name="Kalinowski J."/>
            <person name="Ruckert C."/>
        </authorList>
    </citation>
    <scope>NUCLEOTIDE SEQUENCE</scope>
    <source>
        <strain evidence="3">NBRC 110071</strain>
    </source>
</reference>
<name>A0AA37W8F8_9GAMM</name>
<evidence type="ECO:0000313" key="4">
    <source>
        <dbReference type="Proteomes" id="UP001161389"/>
    </source>
</evidence>
<keyword evidence="1" id="KW-1133">Transmembrane helix</keyword>
<keyword evidence="1" id="KW-0472">Membrane</keyword>
<reference evidence="3" key="2">
    <citation type="submission" date="2023-01" db="EMBL/GenBank/DDBJ databases">
        <title>Draft genome sequence of Litoribrevibacter albus strain NBRC 110071.</title>
        <authorList>
            <person name="Sun Q."/>
            <person name="Mori K."/>
        </authorList>
    </citation>
    <scope>NUCLEOTIDE SEQUENCE</scope>
    <source>
        <strain evidence="3">NBRC 110071</strain>
    </source>
</reference>
<feature type="transmembrane region" description="Helical" evidence="1">
    <location>
        <begin position="6"/>
        <end position="22"/>
    </location>
</feature>
<keyword evidence="4" id="KW-1185">Reference proteome</keyword>
<sequence length="172" mass="19264">MIDILLYGLLGLAAAALLYNFIRRIAGSRSGLGIEGKLIWMDKGRSTKPFFNQVFEVLGKPDLMYRVRGGVLAVEYKSRRGPVFKSDVVQAKCAALAARGNGYQVTRLLVKTATTEQYIELPRADKTLFNEIKEYVILTRQAKAGVRMKAWPNVGKCRGCAFKYDCVHAQKR</sequence>
<keyword evidence="1" id="KW-0812">Transmembrane</keyword>